<name>A0ABT2EJ60_9BACT</name>
<proteinExistence type="predicted"/>
<evidence type="ECO:0000313" key="5">
    <source>
        <dbReference type="Proteomes" id="UP001204798"/>
    </source>
</evidence>
<dbReference type="EMBL" id="JANUCP010000001">
    <property type="protein sequence ID" value="MCS3917989.1"/>
    <property type="molecule type" value="Genomic_DNA"/>
</dbReference>
<dbReference type="Pfam" id="PF05025">
    <property type="entry name" value="RbsD_FucU"/>
    <property type="match status" value="1"/>
</dbReference>
<comment type="caution">
    <text evidence="4">The sequence shown here is derived from an EMBL/GenBank/DDBJ whole genome shotgun (WGS) entry which is preliminary data.</text>
</comment>
<evidence type="ECO:0000313" key="4">
    <source>
        <dbReference type="EMBL" id="MCS3917989.1"/>
    </source>
</evidence>
<dbReference type="GO" id="GO:0016853">
    <property type="term" value="F:isomerase activity"/>
    <property type="evidence" value="ECO:0007669"/>
    <property type="project" value="UniProtKB-KW"/>
</dbReference>
<dbReference type="InterPro" id="IPR007721">
    <property type="entry name" value="RbsD_FucU"/>
</dbReference>
<dbReference type="Gene3D" id="3.40.1650.10">
    <property type="entry name" value="RbsD-like domain"/>
    <property type="match status" value="1"/>
</dbReference>
<evidence type="ECO:0000256" key="2">
    <source>
        <dbReference type="ARBA" id="ARBA00012862"/>
    </source>
</evidence>
<keyword evidence="3 4" id="KW-0413">Isomerase</keyword>
<gene>
    <name evidence="4" type="ORF">M2350_000386</name>
</gene>
<sequence length="170" mass="19922">MERWHYEPSDEWDELEELEDLEDLLPALGHRNWIQIADMAFPSLSSPGVQTIVADEELLPVLDFVLETLSEQPHIRPIIWLDAELDFVREEWAPGITQFRQELSERLQGLPVNKMLHEQLIAKLSEVSKHFQVIVIKTRTCLPYTSVFIELDCAYWDENREQLLRSAMAH</sequence>
<dbReference type="Proteomes" id="UP001204798">
    <property type="component" value="Unassembled WGS sequence"/>
</dbReference>
<dbReference type="EC" id="5.4.99.62" evidence="2"/>
<protein>
    <recommendedName>
        <fullName evidence="2">D-ribose pyranase</fullName>
        <ecNumber evidence="2">5.4.99.62</ecNumber>
    </recommendedName>
</protein>
<dbReference type="InterPro" id="IPR023750">
    <property type="entry name" value="RbsD-like_sf"/>
</dbReference>
<keyword evidence="5" id="KW-1185">Reference proteome</keyword>
<evidence type="ECO:0000256" key="1">
    <source>
        <dbReference type="ARBA" id="ARBA00000223"/>
    </source>
</evidence>
<dbReference type="SUPFAM" id="SSF102546">
    <property type="entry name" value="RbsD-like"/>
    <property type="match status" value="1"/>
</dbReference>
<accession>A0ABT2EJ60</accession>
<organism evidence="4 5">
    <name type="scientific">Candidatus Fervidibacter sacchari</name>
    <dbReference type="NCBI Taxonomy" id="1448929"/>
    <lineage>
        <taxon>Bacteria</taxon>
        <taxon>Candidatus Fervidibacterota</taxon>
        <taxon>Candidatus Fervidibacter</taxon>
    </lineage>
</organism>
<dbReference type="RefSeq" id="WP_259093021.1">
    <property type="nucleotide sequence ID" value="NZ_CP130454.1"/>
</dbReference>
<evidence type="ECO:0000256" key="3">
    <source>
        <dbReference type="ARBA" id="ARBA00023235"/>
    </source>
</evidence>
<reference evidence="4 5" key="1">
    <citation type="submission" date="2022-08" db="EMBL/GenBank/DDBJ databases">
        <title>Bacterial and archaeal communities from various locations to study Microbial Dark Matter (Phase II).</title>
        <authorList>
            <person name="Stepanauskas R."/>
        </authorList>
    </citation>
    <scope>NUCLEOTIDE SEQUENCE [LARGE SCALE GENOMIC DNA]</scope>
    <source>
        <strain evidence="4 5">PD1</strain>
    </source>
</reference>
<comment type="catalytic activity">
    <reaction evidence="1">
        <text>beta-D-ribopyranose = beta-D-ribofuranose</text>
        <dbReference type="Rhea" id="RHEA:25432"/>
        <dbReference type="ChEBI" id="CHEBI:27476"/>
        <dbReference type="ChEBI" id="CHEBI:47002"/>
        <dbReference type="EC" id="5.4.99.62"/>
    </reaction>
</comment>